<feature type="compositionally biased region" description="Polar residues" evidence="1">
    <location>
        <begin position="33"/>
        <end position="51"/>
    </location>
</feature>
<reference evidence="2 3" key="1">
    <citation type="journal article" date="2020" name="J. Phycol.">
        <title>Comparative genome analysis reveals Cyanidiococcus gen. nov., a new extremophilic red algal genus sister to Cyanidioschyzon (Cyanidioschyzonaceae, Rhodophyta).</title>
        <authorList>
            <person name="Liu S.-L."/>
            <person name="Chiang Y.-R."/>
            <person name="Yoon H.S."/>
            <person name="Fu H.-Y."/>
        </authorList>
    </citation>
    <scope>NUCLEOTIDE SEQUENCE [LARGE SCALE GENOMIC DNA]</scope>
    <source>
        <strain evidence="2 3">THAL066</strain>
    </source>
</reference>
<dbReference type="AlphaFoldDB" id="A0A7J7IIT9"/>
<gene>
    <name evidence="2" type="primary">VPS13A_3</name>
    <name evidence="2" type="ORF">F1559_002787</name>
</gene>
<dbReference type="EMBL" id="VWRR01000008">
    <property type="protein sequence ID" value="KAF6003026.1"/>
    <property type="molecule type" value="Genomic_DNA"/>
</dbReference>
<comment type="caution">
    <text evidence="2">The sequence shown here is derived from an EMBL/GenBank/DDBJ whole genome shotgun (WGS) entry which is preliminary data.</text>
</comment>
<proteinExistence type="predicted"/>
<name>A0A7J7IIT9_9RHOD</name>
<feature type="region of interest" description="Disordered" evidence="1">
    <location>
        <begin position="1"/>
        <end position="94"/>
    </location>
</feature>
<sequence>MPADICVSETQNRSQTDTEEKKIMESSVEAPATPQSSSSTLTGQHEVSASILSEAHRTASSTDVRASTERFEDVSDQVSEQVTGNATDDQALSTNANTFGHDTSTPLYEHEWDPSTFLEIFERSAWIQCFRKIRIRLHRIWIRIEADPDQSGGSACNASVSPWTMEVSLEEALLEPPDDAFRAQVHEHCALSFPNPNPEDGISHDTSLFLWRGHCLRGLRVRVTVDDERWLPLLTKTSGRDPWTRTAPLRSVDWSWLWQRLRNREMTSYLIRTWSCSLEWASTCRRWRILGHLR</sequence>
<keyword evidence="3" id="KW-1185">Reference proteome</keyword>
<dbReference type="Proteomes" id="UP000530660">
    <property type="component" value="Unassembled WGS sequence"/>
</dbReference>
<evidence type="ECO:0000313" key="2">
    <source>
        <dbReference type="EMBL" id="KAF6003026.1"/>
    </source>
</evidence>
<protein>
    <submittedName>
        <fullName evidence="2">Vacuolar protein</fullName>
    </submittedName>
</protein>
<feature type="compositionally biased region" description="Polar residues" evidence="1">
    <location>
        <begin position="76"/>
        <end position="94"/>
    </location>
</feature>
<accession>A0A7J7IIT9</accession>
<organism evidence="2 3">
    <name type="scientific">Cyanidiococcus yangmingshanensis</name>
    <dbReference type="NCBI Taxonomy" id="2690220"/>
    <lineage>
        <taxon>Eukaryota</taxon>
        <taxon>Rhodophyta</taxon>
        <taxon>Bangiophyceae</taxon>
        <taxon>Cyanidiales</taxon>
        <taxon>Cyanidiaceae</taxon>
        <taxon>Cyanidiococcus</taxon>
    </lineage>
</organism>
<evidence type="ECO:0000256" key="1">
    <source>
        <dbReference type="SAM" id="MobiDB-lite"/>
    </source>
</evidence>
<evidence type="ECO:0000313" key="3">
    <source>
        <dbReference type="Proteomes" id="UP000530660"/>
    </source>
</evidence>